<keyword evidence="9" id="KW-0472">Membrane</keyword>
<evidence type="ECO:0000256" key="8">
    <source>
        <dbReference type="ARBA" id="ARBA00023034"/>
    </source>
</evidence>
<comment type="similarity">
    <text evidence="4 10">Belongs to the VPS35 family.</text>
</comment>
<evidence type="ECO:0000256" key="5">
    <source>
        <dbReference type="ARBA" id="ARBA00022448"/>
    </source>
</evidence>
<organism evidence="11 12">
    <name type="scientific">Gnathostoma spinigerum</name>
    <dbReference type="NCBI Taxonomy" id="75299"/>
    <lineage>
        <taxon>Eukaryota</taxon>
        <taxon>Metazoa</taxon>
        <taxon>Ecdysozoa</taxon>
        <taxon>Nematoda</taxon>
        <taxon>Chromadorea</taxon>
        <taxon>Rhabditida</taxon>
        <taxon>Spirurina</taxon>
        <taxon>Gnathostomatomorpha</taxon>
        <taxon>Gnathostomatoidea</taxon>
        <taxon>Gnathostomatidae</taxon>
        <taxon>Gnathostoma</taxon>
    </lineage>
</organism>
<evidence type="ECO:0000256" key="3">
    <source>
        <dbReference type="ARBA" id="ARBA00004496"/>
    </source>
</evidence>
<dbReference type="InterPro" id="IPR005378">
    <property type="entry name" value="Vps35"/>
</dbReference>
<dbReference type="Gene3D" id="1.25.40.660">
    <property type="entry name" value="Vacuolar protein sorting-associated protein 35, helical subcomplex Vps35-C"/>
    <property type="match status" value="1"/>
</dbReference>
<dbReference type="FunFam" id="1.25.40.660:FF:000003">
    <property type="entry name" value="Vacuolar protein sorting-associated protein 35"/>
    <property type="match status" value="1"/>
</dbReference>
<keyword evidence="8" id="KW-0333">Golgi apparatus</keyword>
<proteinExistence type="inferred from homology"/>
<evidence type="ECO:0000256" key="4">
    <source>
        <dbReference type="ARBA" id="ARBA00006536"/>
    </source>
</evidence>
<dbReference type="GO" id="GO:0000139">
    <property type="term" value="C:Golgi membrane"/>
    <property type="evidence" value="ECO:0007669"/>
    <property type="project" value="UniProtKB-SubCell"/>
</dbReference>
<evidence type="ECO:0000313" key="12">
    <source>
        <dbReference type="Proteomes" id="UP001608902"/>
    </source>
</evidence>
<sequence length="658" mass="74380">MCRGVQHPLRGLFLRNYLLQCTRNLLPDAPQDENSDKGTVQDAIDFIMLNFGEMNKLWVRMQHQGPSRERDKRERERRELRILVGTNLVRLSQLENINVETYKKLILPGILEQSVSCKDAISQEYLMECVIQVFPDEYHLATLHEFLGACVDLQQGVQIKNVLIALIDRLAIFATAEGGGIPANLPLFDIFSEQTKNVISSRQEMPPEDIVALQMALVSFAIKCYPDKIDYADKVFGATSNIFDNLKISKIDSYGPVGRELLKFLRIPVDHYNDVIRLLELSHYGDVLIALDYHGRTQAASYILQNMIDQDTRMTDQNAVEGIFALIEPLMQDQEDQPENVESSDDFSEEQSLVARIVSLIQADSCDQQFLLLNSARKAFGVGGPHRIKYTLPPVVFSVYRLIIRFAVENKEDEKIDVKIQKMFVFCMHTIAALVTSAELAELPLRLYLQGAIVADQVNFSSKATVAYEFISKAFSLYEEEISDSRAQLSAISLLIGTMECIKCFVKENHEPLRTQCAHASAKLFKKVDQCRAVCSVAHLLWSGQVADGNGPMHDSAQVLNCLKKALRIASQCMDSAVQVNLYVLVLNSYLYFFEDGCKEITIELLNQVIGRIRDTIRQLEPSIESDQVTTYFNLTISHIRSVMEHENSGVNYDGIIL</sequence>
<name>A0ABD6EG52_9BILA</name>
<evidence type="ECO:0000256" key="2">
    <source>
        <dbReference type="ARBA" id="ARBA00004394"/>
    </source>
</evidence>
<dbReference type="PIRSF" id="PIRSF009375">
    <property type="entry name" value="Retromer_Vps35"/>
    <property type="match status" value="1"/>
</dbReference>
<evidence type="ECO:0000256" key="1">
    <source>
        <dbReference type="ARBA" id="ARBA00004170"/>
    </source>
</evidence>
<dbReference type="EMBL" id="JBGFUD010003399">
    <property type="protein sequence ID" value="MFH4978681.1"/>
    <property type="molecule type" value="Genomic_DNA"/>
</dbReference>
<dbReference type="InterPro" id="IPR042491">
    <property type="entry name" value="Vps35_C"/>
</dbReference>
<dbReference type="PANTHER" id="PTHR11099">
    <property type="entry name" value="VACUOLAR SORTING PROTEIN 35"/>
    <property type="match status" value="1"/>
</dbReference>
<keyword evidence="12" id="KW-1185">Reference proteome</keyword>
<comment type="function">
    <text evidence="10">Plays a role in vesicular protein sorting.</text>
</comment>
<dbReference type="GO" id="GO:0015031">
    <property type="term" value="P:protein transport"/>
    <property type="evidence" value="ECO:0007669"/>
    <property type="project" value="UniProtKB-KW"/>
</dbReference>
<gene>
    <name evidence="11" type="ORF">AB6A40_005390</name>
</gene>
<evidence type="ECO:0000256" key="10">
    <source>
        <dbReference type="PIRNR" id="PIRNR009375"/>
    </source>
</evidence>
<dbReference type="Proteomes" id="UP001608902">
    <property type="component" value="Unassembled WGS sequence"/>
</dbReference>
<accession>A0ABD6EG52</accession>
<dbReference type="Pfam" id="PF03635">
    <property type="entry name" value="Vps35"/>
    <property type="match status" value="1"/>
</dbReference>
<keyword evidence="7 10" id="KW-0653">Protein transport</keyword>
<dbReference type="AlphaFoldDB" id="A0ABD6EG52"/>
<keyword evidence="6" id="KW-0963">Cytoplasm</keyword>
<protein>
    <recommendedName>
        <fullName evidence="10">Vacuolar protein sorting-associated protein 35</fullName>
    </recommendedName>
</protein>
<evidence type="ECO:0000256" key="9">
    <source>
        <dbReference type="ARBA" id="ARBA00023136"/>
    </source>
</evidence>
<evidence type="ECO:0000256" key="7">
    <source>
        <dbReference type="ARBA" id="ARBA00022927"/>
    </source>
</evidence>
<comment type="subcellular location">
    <subcellularLocation>
        <location evidence="3">Cytoplasm</location>
    </subcellularLocation>
    <subcellularLocation>
        <location evidence="2">Golgi apparatus membrane</location>
    </subcellularLocation>
    <subcellularLocation>
        <location evidence="1">Membrane</location>
        <topology evidence="1">Peripheral membrane protein</topology>
    </subcellularLocation>
</comment>
<evidence type="ECO:0000313" key="11">
    <source>
        <dbReference type="EMBL" id="MFH4978681.1"/>
    </source>
</evidence>
<dbReference type="PANTHER" id="PTHR11099:SF0">
    <property type="entry name" value="VACUOLAR PROTEIN SORTING-ASSOCIATED PROTEIN 35"/>
    <property type="match status" value="1"/>
</dbReference>
<comment type="caution">
    <text evidence="11">The sequence shown here is derived from an EMBL/GenBank/DDBJ whole genome shotgun (WGS) entry which is preliminary data.</text>
</comment>
<reference evidence="11 12" key="1">
    <citation type="submission" date="2024-08" db="EMBL/GenBank/DDBJ databases">
        <title>Gnathostoma spinigerum genome.</title>
        <authorList>
            <person name="Gonzalez-Bertolin B."/>
            <person name="Monzon S."/>
            <person name="Zaballos A."/>
            <person name="Jimenez P."/>
            <person name="Dekumyoy P."/>
            <person name="Varona S."/>
            <person name="Cuesta I."/>
            <person name="Sumanam S."/>
            <person name="Adisakwattana P."/>
            <person name="Gasser R.B."/>
            <person name="Hernandez-Gonzalez A."/>
            <person name="Young N.D."/>
            <person name="Perteguer M.J."/>
        </authorList>
    </citation>
    <scope>NUCLEOTIDE SEQUENCE [LARGE SCALE GENOMIC DNA]</scope>
    <source>
        <strain evidence="11">AL3</strain>
        <tissue evidence="11">Liver</tissue>
    </source>
</reference>
<keyword evidence="5 10" id="KW-0813">Transport</keyword>
<evidence type="ECO:0000256" key="6">
    <source>
        <dbReference type="ARBA" id="ARBA00022490"/>
    </source>
</evidence>